<protein>
    <recommendedName>
        <fullName evidence="12">Tyrosine-specific transport protein</fullName>
    </recommendedName>
</protein>
<dbReference type="AlphaFoldDB" id="A0AAQ3KKQ9"/>
<proteinExistence type="predicted"/>
<evidence type="ECO:0000256" key="3">
    <source>
        <dbReference type="ARBA" id="ARBA00022475"/>
    </source>
</evidence>
<gene>
    <name evidence="10" type="ORF">Cni_G18360</name>
</gene>
<keyword evidence="6 9" id="KW-1133">Transmembrane helix</keyword>
<keyword evidence="4" id="KW-0997">Cell inner membrane</keyword>
<keyword evidence="3" id="KW-1003">Cell membrane</keyword>
<dbReference type="InterPro" id="IPR018227">
    <property type="entry name" value="Amino_acid_transport_2"/>
</dbReference>
<dbReference type="Pfam" id="PF03222">
    <property type="entry name" value="Trp_Tyr_perm"/>
    <property type="match status" value="1"/>
</dbReference>
<dbReference type="Proteomes" id="UP001327560">
    <property type="component" value="Chromosome 6"/>
</dbReference>
<comment type="subcellular location">
    <subcellularLocation>
        <location evidence="1">Cell inner membrane</location>
        <topology evidence="1">Multi-pass membrane protein</topology>
    </subcellularLocation>
</comment>
<feature type="transmembrane region" description="Helical" evidence="9">
    <location>
        <begin position="81"/>
        <end position="102"/>
    </location>
</feature>
<name>A0AAQ3KKQ9_9LILI</name>
<evidence type="ECO:0000256" key="4">
    <source>
        <dbReference type="ARBA" id="ARBA00022519"/>
    </source>
</evidence>
<dbReference type="PANTHER" id="PTHR32195:SF24">
    <property type="entry name" value="TRYPTOPHAN OR TYROSINE TRANSPORTER PROTEIN"/>
    <property type="match status" value="1"/>
</dbReference>
<evidence type="ECO:0008006" key="12">
    <source>
        <dbReference type="Google" id="ProtNLM"/>
    </source>
</evidence>
<dbReference type="GO" id="GO:0003333">
    <property type="term" value="P:amino acid transmembrane transport"/>
    <property type="evidence" value="ECO:0007669"/>
    <property type="project" value="InterPro"/>
</dbReference>
<sequence>MSSSYSKSQISFKNRARFSSFAPPKNPQATETCTIPYKLRCKTAHTISRRKLMLLRVLKGRPSSGRSSPEKPPPDNSTKKGTILGSVSLIVGTSIGSGILALPQKTSPAGFIPTATSIVLCWVFLVVEALLLAELNTNLRKKMKKDEGEGGDLEVVSLRTMAQETLGDWGGNLATVTYLFLGYTSVVAYTSMSGGILSHLISLPSFTSGSLFTLLMALLMLIGGTNITDQVNQWLTFTMIGLIEYLFLDFLSHETKLQNSVQSEKDYFLLNNGECDPMNTAGLLVMIEVMSVSFGGGSGSVICNWEKVPQTIPVIIFSLVYHDIVPGTCAALRVWNEKNQLNMDKEPIFFLTLQLSALILAAILQE</sequence>
<feature type="region of interest" description="Disordered" evidence="8">
    <location>
        <begin position="60"/>
        <end position="82"/>
    </location>
</feature>
<feature type="transmembrane region" description="Helical" evidence="9">
    <location>
        <begin position="281"/>
        <end position="302"/>
    </location>
</feature>
<evidence type="ECO:0000313" key="10">
    <source>
        <dbReference type="EMBL" id="WOL09607.1"/>
    </source>
</evidence>
<evidence type="ECO:0000256" key="7">
    <source>
        <dbReference type="ARBA" id="ARBA00023136"/>
    </source>
</evidence>
<feature type="transmembrane region" description="Helical" evidence="9">
    <location>
        <begin position="347"/>
        <end position="364"/>
    </location>
</feature>
<organism evidence="10 11">
    <name type="scientific">Canna indica</name>
    <name type="common">Indian-shot</name>
    <dbReference type="NCBI Taxonomy" id="4628"/>
    <lineage>
        <taxon>Eukaryota</taxon>
        <taxon>Viridiplantae</taxon>
        <taxon>Streptophyta</taxon>
        <taxon>Embryophyta</taxon>
        <taxon>Tracheophyta</taxon>
        <taxon>Spermatophyta</taxon>
        <taxon>Magnoliopsida</taxon>
        <taxon>Liliopsida</taxon>
        <taxon>Zingiberales</taxon>
        <taxon>Cannaceae</taxon>
        <taxon>Canna</taxon>
    </lineage>
</organism>
<evidence type="ECO:0000256" key="8">
    <source>
        <dbReference type="SAM" id="MobiDB-lite"/>
    </source>
</evidence>
<keyword evidence="2" id="KW-0813">Transport</keyword>
<dbReference type="EMBL" id="CP136895">
    <property type="protein sequence ID" value="WOL09607.1"/>
    <property type="molecule type" value="Genomic_DNA"/>
</dbReference>
<keyword evidence="11" id="KW-1185">Reference proteome</keyword>
<evidence type="ECO:0000256" key="5">
    <source>
        <dbReference type="ARBA" id="ARBA00022692"/>
    </source>
</evidence>
<reference evidence="10 11" key="1">
    <citation type="submission" date="2023-10" db="EMBL/GenBank/DDBJ databases">
        <title>Chromosome-scale genome assembly provides insights into flower coloration mechanisms of Canna indica.</title>
        <authorList>
            <person name="Li C."/>
        </authorList>
    </citation>
    <scope>NUCLEOTIDE SEQUENCE [LARGE SCALE GENOMIC DNA]</scope>
    <source>
        <tissue evidence="10">Flower</tissue>
    </source>
</reference>
<evidence type="ECO:0000256" key="6">
    <source>
        <dbReference type="ARBA" id="ARBA00022989"/>
    </source>
</evidence>
<dbReference type="PANTHER" id="PTHR32195">
    <property type="entry name" value="OS07G0662800 PROTEIN"/>
    <property type="match status" value="1"/>
</dbReference>
<dbReference type="Gene3D" id="1.20.1740.10">
    <property type="entry name" value="Amino acid/polyamine transporter I"/>
    <property type="match status" value="1"/>
</dbReference>
<evidence type="ECO:0000313" key="11">
    <source>
        <dbReference type="Proteomes" id="UP001327560"/>
    </source>
</evidence>
<evidence type="ECO:0000256" key="9">
    <source>
        <dbReference type="SAM" id="Phobius"/>
    </source>
</evidence>
<feature type="transmembrane region" description="Helical" evidence="9">
    <location>
        <begin position="169"/>
        <end position="189"/>
    </location>
</feature>
<accession>A0AAQ3KKQ9</accession>
<feature type="transmembrane region" description="Helical" evidence="9">
    <location>
        <begin position="201"/>
        <end position="222"/>
    </location>
</feature>
<feature type="transmembrane region" description="Helical" evidence="9">
    <location>
        <begin position="314"/>
        <end position="335"/>
    </location>
</feature>
<dbReference type="GO" id="GO:0005886">
    <property type="term" value="C:plasma membrane"/>
    <property type="evidence" value="ECO:0007669"/>
    <property type="project" value="UniProtKB-SubCell"/>
</dbReference>
<evidence type="ECO:0000256" key="2">
    <source>
        <dbReference type="ARBA" id="ARBA00022448"/>
    </source>
</evidence>
<keyword evidence="5 9" id="KW-0812">Transmembrane</keyword>
<keyword evidence="7 9" id="KW-0472">Membrane</keyword>
<evidence type="ECO:0000256" key="1">
    <source>
        <dbReference type="ARBA" id="ARBA00004429"/>
    </source>
</evidence>
<feature type="transmembrane region" description="Helical" evidence="9">
    <location>
        <begin position="114"/>
        <end position="135"/>
    </location>
</feature>